<dbReference type="InterPro" id="IPR018490">
    <property type="entry name" value="cNMP-bd_dom_sf"/>
</dbReference>
<feature type="compositionally biased region" description="Basic and acidic residues" evidence="8">
    <location>
        <begin position="29"/>
        <end position="44"/>
    </location>
</feature>
<evidence type="ECO:0000256" key="9">
    <source>
        <dbReference type="SAM" id="Phobius"/>
    </source>
</evidence>
<dbReference type="AlphaFoldDB" id="A0A9W9ZV66"/>
<dbReference type="GO" id="GO:0005249">
    <property type="term" value="F:voltage-gated potassium channel activity"/>
    <property type="evidence" value="ECO:0007669"/>
    <property type="project" value="TreeGrafter"/>
</dbReference>
<keyword evidence="4 9" id="KW-0812">Transmembrane</keyword>
<keyword evidence="3" id="KW-1003">Cell membrane</keyword>
<dbReference type="InterPro" id="IPR013621">
    <property type="entry name" value="Ion_trans_N"/>
</dbReference>
<keyword evidence="7 9" id="KW-0472">Membrane</keyword>
<keyword evidence="12" id="KW-1185">Reference proteome</keyword>
<dbReference type="OrthoDB" id="421226at2759"/>
<feature type="domain" description="Cyclic nucleotide-binding" evidence="10">
    <location>
        <begin position="594"/>
        <end position="662"/>
    </location>
</feature>
<evidence type="ECO:0000256" key="7">
    <source>
        <dbReference type="ARBA" id="ARBA00023136"/>
    </source>
</evidence>
<evidence type="ECO:0000256" key="6">
    <source>
        <dbReference type="ARBA" id="ARBA00023065"/>
    </source>
</evidence>
<dbReference type="Proteomes" id="UP001163046">
    <property type="component" value="Unassembled WGS sequence"/>
</dbReference>
<comment type="subcellular location">
    <subcellularLocation>
        <location evidence="1">Cell membrane</location>
        <topology evidence="1">Multi-pass membrane protein</topology>
    </subcellularLocation>
</comment>
<dbReference type="PROSITE" id="PS00888">
    <property type="entry name" value="CNMP_BINDING_1"/>
    <property type="match status" value="1"/>
</dbReference>
<evidence type="ECO:0000259" key="10">
    <source>
        <dbReference type="PROSITE" id="PS50042"/>
    </source>
</evidence>
<organism evidence="11 12">
    <name type="scientific">Desmophyllum pertusum</name>
    <dbReference type="NCBI Taxonomy" id="174260"/>
    <lineage>
        <taxon>Eukaryota</taxon>
        <taxon>Metazoa</taxon>
        <taxon>Cnidaria</taxon>
        <taxon>Anthozoa</taxon>
        <taxon>Hexacorallia</taxon>
        <taxon>Scleractinia</taxon>
        <taxon>Caryophylliina</taxon>
        <taxon>Caryophylliidae</taxon>
        <taxon>Desmophyllum</taxon>
    </lineage>
</organism>
<feature type="region of interest" description="Disordered" evidence="8">
    <location>
        <begin position="148"/>
        <end position="194"/>
    </location>
</feature>
<dbReference type="EMBL" id="MU825468">
    <property type="protein sequence ID" value="KAJ7388458.1"/>
    <property type="molecule type" value="Genomic_DNA"/>
</dbReference>
<dbReference type="SUPFAM" id="SSF51206">
    <property type="entry name" value="cAMP-binding domain-like"/>
    <property type="match status" value="1"/>
</dbReference>
<feature type="region of interest" description="Disordered" evidence="8">
    <location>
        <begin position="1"/>
        <end position="72"/>
    </location>
</feature>
<evidence type="ECO:0000313" key="12">
    <source>
        <dbReference type="Proteomes" id="UP001163046"/>
    </source>
</evidence>
<dbReference type="Gene3D" id="1.10.287.630">
    <property type="entry name" value="Helix hairpin bin"/>
    <property type="match status" value="1"/>
</dbReference>
<dbReference type="PANTHER" id="PTHR45689:SF5">
    <property type="entry name" value="I[[H]] CHANNEL, ISOFORM E"/>
    <property type="match status" value="1"/>
</dbReference>
<feature type="transmembrane region" description="Helical" evidence="9">
    <location>
        <begin position="413"/>
        <end position="432"/>
    </location>
</feature>
<evidence type="ECO:0000256" key="5">
    <source>
        <dbReference type="ARBA" id="ARBA00022989"/>
    </source>
</evidence>
<dbReference type="InterPro" id="IPR005821">
    <property type="entry name" value="Ion_trans_dom"/>
</dbReference>
<dbReference type="GO" id="GO:0035725">
    <property type="term" value="P:sodium ion transmembrane transport"/>
    <property type="evidence" value="ECO:0007669"/>
    <property type="project" value="TreeGrafter"/>
</dbReference>
<comment type="caution">
    <text evidence="11">The sequence shown here is derived from an EMBL/GenBank/DDBJ whole genome shotgun (WGS) entry which is preliminary data.</text>
</comment>
<dbReference type="PANTHER" id="PTHR45689">
    <property type="entry name" value="I[[H]] CHANNEL, ISOFORM E"/>
    <property type="match status" value="1"/>
</dbReference>
<dbReference type="GO" id="GO:0003254">
    <property type="term" value="P:regulation of membrane depolarization"/>
    <property type="evidence" value="ECO:0007669"/>
    <property type="project" value="TreeGrafter"/>
</dbReference>
<sequence length="761" mass="86687">MSQVHSNDTERVQKSGSCDSTDEFQSDLAYKEIEEPEREGKHVEQFTAAENESEDISPNGKRTSESSYGTENSVLSSHLSLQALQALNDASAQNDDQMRNTEEICLYEQGPLNEVTIEANPDEAFREFDLSCSSPLLNGHAAVDNEVHITTEKPQETNSQGSRDSRRSRRRIISSFFSRKPRTSPSNSKRSNGDVVVTIDADEVTVVDSRPKPKPSFNDRVKGWLQPMDNKMNIKVFGSRKAMADELLRYSKAGWIIHPTSAFRLYWDLIILSLLIVNMFVLPVAIAFFNDDMSPSWIAFNSVSDGVFLLDIVLNFKTGVLIHGTPNKFILDPKKIAIRYARTWFLIDLISSFPFDYVVSSANNSGSGKLLGASRALRILRMAKLLSLLRLLRISRLVRYVHQYEEILNVTRSVIRFVNLISLMMLVAHWNGCMQYLVPVLDDFPDDSWVMIHGLKDKAWTEQYLWALFKALSHMLCIGYGRHPPQNIPETCVTISSMMTGATFYALFIAYSINVIQTMDSPGRNYKEKLQKIEEYMSHRRLPVNLRDKITKYYEHRFQGKLFDEERILAEVSRPLRKSIVNYNCRELVRAVPFFYDADPDFVSAIITKLEFEVYLEGDVIIREGELGTEMYFLKSGVVSVSCDGVTTDDLIDGSYFGANTLCDIYILHAEDFREVVDEYPEMRQVMESVATQRLSRMGKSVDFSACPSKENLLAKLQSSRASSICYSCTNLLQPRENYPEIVITRHHVRSDDGLSYNEIT</sequence>
<evidence type="ECO:0000256" key="8">
    <source>
        <dbReference type="SAM" id="MobiDB-lite"/>
    </source>
</evidence>
<dbReference type="SUPFAM" id="SSF81324">
    <property type="entry name" value="Voltage-gated potassium channels"/>
    <property type="match status" value="1"/>
</dbReference>
<dbReference type="Pfam" id="PF08412">
    <property type="entry name" value="Ion_trans_N"/>
    <property type="match status" value="1"/>
</dbReference>
<dbReference type="Pfam" id="PF00520">
    <property type="entry name" value="Ion_trans"/>
    <property type="match status" value="1"/>
</dbReference>
<dbReference type="InterPro" id="IPR018488">
    <property type="entry name" value="cNMP-bd_CS"/>
</dbReference>
<dbReference type="InterPro" id="IPR000595">
    <property type="entry name" value="cNMP-bd_dom"/>
</dbReference>
<keyword evidence="2" id="KW-0813">Transport</keyword>
<evidence type="ECO:0000256" key="1">
    <source>
        <dbReference type="ARBA" id="ARBA00004651"/>
    </source>
</evidence>
<name>A0A9W9ZV66_9CNID</name>
<evidence type="ECO:0000256" key="4">
    <source>
        <dbReference type="ARBA" id="ARBA00022692"/>
    </source>
</evidence>
<dbReference type="Gene3D" id="2.60.120.10">
    <property type="entry name" value="Jelly Rolls"/>
    <property type="match status" value="1"/>
</dbReference>
<protein>
    <submittedName>
        <fullName evidence="11">Potassium/sodium hyperpolarization-activated cyclic nucleotide-gated channel 3</fullName>
    </submittedName>
</protein>
<evidence type="ECO:0000256" key="3">
    <source>
        <dbReference type="ARBA" id="ARBA00022475"/>
    </source>
</evidence>
<dbReference type="GO" id="GO:0098855">
    <property type="term" value="C:HCN channel complex"/>
    <property type="evidence" value="ECO:0007669"/>
    <property type="project" value="TreeGrafter"/>
</dbReference>
<feature type="transmembrane region" description="Helical" evidence="9">
    <location>
        <begin position="493"/>
        <end position="513"/>
    </location>
</feature>
<evidence type="ECO:0000313" key="11">
    <source>
        <dbReference type="EMBL" id="KAJ7388458.1"/>
    </source>
</evidence>
<gene>
    <name evidence="11" type="primary">HCN3_2</name>
    <name evidence="11" type="ORF">OS493_037526</name>
</gene>
<feature type="transmembrane region" description="Helical" evidence="9">
    <location>
        <begin position="464"/>
        <end position="481"/>
    </location>
</feature>
<dbReference type="SMART" id="SM00100">
    <property type="entry name" value="cNMP"/>
    <property type="match status" value="1"/>
</dbReference>
<evidence type="ECO:0000256" key="2">
    <source>
        <dbReference type="ARBA" id="ARBA00022448"/>
    </source>
</evidence>
<dbReference type="Gene3D" id="1.10.287.70">
    <property type="match status" value="1"/>
</dbReference>
<dbReference type="CDD" id="cd00038">
    <property type="entry name" value="CAP_ED"/>
    <property type="match status" value="1"/>
</dbReference>
<reference evidence="11" key="1">
    <citation type="submission" date="2023-01" db="EMBL/GenBank/DDBJ databases">
        <title>Genome assembly of the deep-sea coral Lophelia pertusa.</title>
        <authorList>
            <person name="Herrera S."/>
            <person name="Cordes E."/>
        </authorList>
    </citation>
    <scope>NUCLEOTIDE SEQUENCE</scope>
    <source>
        <strain evidence="11">USNM1676648</strain>
        <tissue evidence="11">Polyp</tissue>
    </source>
</reference>
<accession>A0A9W9ZV66</accession>
<feature type="transmembrane region" description="Helical" evidence="9">
    <location>
        <begin position="265"/>
        <end position="289"/>
    </location>
</feature>
<keyword evidence="5 9" id="KW-1133">Transmembrane helix</keyword>
<dbReference type="Pfam" id="PF00027">
    <property type="entry name" value="cNMP_binding"/>
    <property type="match status" value="1"/>
</dbReference>
<proteinExistence type="predicted"/>
<dbReference type="InterPro" id="IPR014710">
    <property type="entry name" value="RmlC-like_jellyroll"/>
</dbReference>
<dbReference type="InterPro" id="IPR051413">
    <property type="entry name" value="K/Na_HCN_channel"/>
</dbReference>
<dbReference type="PROSITE" id="PS50042">
    <property type="entry name" value="CNMP_BINDING_3"/>
    <property type="match status" value="1"/>
</dbReference>
<keyword evidence="6" id="KW-0406">Ion transport</keyword>